<dbReference type="InterPro" id="IPR036249">
    <property type="entry name" value="Thioredoxin-like_sf"/>
</dbReference>
<evidence type="ECO:0000259" key="14">
    <source>
        <dbReference type="PROSITE" id="PS51352"/>
    </source>
</evidence>
<dbReference type="GO" id="GO:0003756">
    <property type="term" value="F:protein disulfide isomerase activity"/>
    <property type="evidence" value="ECO:0007669"/>
    <property type="project" value="TreeGrafter"/>
</dbReference>
<dbReference type="Pfam" id="PF04777">
    <property type="entry name" value="Evr1_Alr"/>
    <property type="match status" value="1"/>
</dbReference>
<dbReference type="GO" id="GO:0005615">
    <property type="term" value="C:extracellular space"/>
    <property type="evidence" value="ECO:0007669"/>
    <property type="project" value="TreeGrafter"/>
</dbReference>
<evidence type="ECO:0000256" key="7">
    <source>
        <dbReference type="ARBA" id="ARBA00023157"/>
    </source>
</evidence>
<dbReference type="EC" id="1.8.3.2" evidence="10"/>
<keyword evidence="4 12" id="KW-0732">Signal</keyword>
<feature type="chain" id="PRO_5044010728" description="Sulfhydryl oxidase" evidence="12">
    <location>
        <begin position="26"/>
        <end position="578"/>
    </location>
</feature>
<dbReference type="InterPro" id="IPR036774">
    <property type="entry name" value="ERV/ALR_sulphydryl_oxid_sf"/>
</dbReference>
<comment type="caution">
    <text evidence="15">The sequence shown here is derived from an EMBL/GenBank/DDBJ whole genome shotgun (WGS) entry which is preliminary data.</text>
</comment>
<sequence length="578" mass="64683">SHSQHEGMKILLLLELLFLCHGGLGQHPNRRKVTLYGTDDPLVILDNASFDTSVVGSSTAWVVQFYNSWCGHCINYAPHWKLFAEQVKGWWHTVKVAVLDCSTEDNTKLCRDYEINGTPTIRIFPPNTTQGFLGYTTRARDVPEVVIAVLDFLTTQQAAGNGSATWPSLQTYTESVSNIWEHLEISKVDKVAIVVEPNTSYIGRAAVLDLAVYRPEVSILTMLGEEEHPSLMLMEHGSNSDKSGNDFQTTNINPGNMTSRDELVGIIKENFNLMDEISKTTISPLATTEEGGSALDLEPNFDFSHFPKDQVYMVDIENAIAYALRNEMAQQSQYNTTEQAALLDFLRVLVHHLPLRSSVSNFLNKLHNFIQQQNATIGGSEMEEAFALLSNGESSELPSVRSWVGCRGSFPRYRGYPCGLWTTFHAITVNLTHQEEVEHILPAIHGFVKYFFGCRECSQHFQAMYASDGGTEVKTADDVVLWLWRAHNKVNLRIKGAASEDPEHPKSLFPNKNLCPLCWASGSSGHYVDTQVLSYLRSIYGKDRITLVGTQELESSGLPESREHTSEHTLDGHRHGFL</sequence>
<dbReference type="FunFam" id="3.40.30.10:FF:000073">
    <property type="entry name" value="Sulfhydryl oxidase"/>
    <property type="match status" value="1"/>
</dbReference>
<comment type="catalytic activity">
    <reaction evidence="9 10">
        <text>2 R'C(R)SH + O2 = R'C(R)S-S(R)CR' + H2O2</text>
        <dbReference type="Rhea" id="RHEA:17357"/>
        <dbReference type="ChEBI" id="CHEBI:15379"/>
        <dbReference type="ChEBI" id="CHEBI:16240"/>
        <dbReference type="ChEBI" id="CHEBI:16520"/>
        <dbReference type="ChEBI" id="CHEBI:17412"/>
        <dbReference type="EC" id="1.8.3.2"/>
    </reaction>
</comment>
<dbReference type="InterPro" id="IPR042568">
    <property type="entry name" value="QSOX_FAD-bd_sf"/>
</dbReference>
<keyword evidence="16" id="KW-1185">Reference proteome</keyword>
<comment type="similarity">
    <text evidence="2">Belongs to the quiescin-sulfhydryl oxidase (QSOX) family.</text>
</comment>
<evidence type="ECO:0000256" key="2">
    <source>
        <dbReference type="ARBA" id="ARBA00006041"/>
    </source>
</evidence>
<proteinExistence type="inferred from homology"/>
<keyword evidence="8" id="KW-0325">Glycoprotein</keyword>
<dbReference type="PROSITE" id="PS51324">
    <property type="entry name" value="ERV_ALR"/>
    <property type="match status" value="1"/>
</dbReference>
<keyword evidence="5 10" id="KW-0274">FAD</keyword>
<evidence type="ECO:0000256" key="10">
    <source>
        <dbReference type="RuleBase" id="RU371123"/>
    </source>
</evidence>
<dbReference type="InterPro" id="IPR040986">
    <property type="entry name" value="QSOX_FAD-bd_dom"/>
</dbReference>
<dbReference type="Pfam" id="PF18371">
    <property type="entry name" value="FAD_SOX"/>
    <property type="match status" value="1"/>
</dbReference>
<dbReference type="InterPro" id="IPR013766">
    <property type="entry name" value="Thioredoxin_domain"/>
</dbReference>
<evidence type="ECO:0000256" key="12">
    <source>
        <dbReference type="SAM" id="SignalP"/>
    </source>
</evidence>
<gene>
    <name evidence="15" type="ORF">MNOR_LOCUS4245</name>
</gene>
<dbReference type="Proteomes" id="UP001497623">
    <property type="component" value="Unassembled WGS sequence"/>
</dbReference>
<dbReference type="PANTHER" id="PTHR22897">
    <property type="entry name" value="QUIESCIN Q6-RELATED SULFHYDRYL OXIDASE"/>
    <property type="match status" value="1"/>
</dbReference>
<protein>
    <recommendedName>
        <fullName evidence="10">Sulfhydryl oxidase</fullName>
        <ecNumber evidence="10">1.8.3.2</ecNumber>
    </recommendedName>
</protein>
<dbReference type="SUPFAM" id="SSF69000">
    <property type="entry name" value="FAD-dependent thiol oxidase"/>
    <property type="match status" value="1"/>
</dbReference>
<evidence type="ECO:0000256" key="6">
    <source>
        <dbReference type="ARBA" id="ARBA00023002"/>
    </source>
</evidence>
<dbReference type="InterPro" id="IPR039798">
    <property type="entry name" value="Sulfhydryl_oxidase"/>
</dbReference>
<accession>A0AAV2PX60</accession>
<dbReference type="GO" id="GO:0006457">
    <property type="term" value="P:protein folding"/>
    <property type="evidence" value="ECO:0007669"/>
    <property type="project" value="TreeGrafter"/>
</dbReference>
<dbReference type="CDD" id="cd02992">
    <property type="entry name" value="PDI_a_QSOX"/>
    <property type="match status" value="1"/>
</dbReference>
<evidence type="ECO:0000256" key="1">
    <source>
        <dbReference type="ARBA" id="ARBA00001974"/>
    </source>
</evidence>
<name>A0AAV2PX60_MEGNR</name>
<evidence type="ECO:0000256" key="8">
    <source>
        <dbReference type="ARBA" id="ARBA00023180"/>
    </source>
</evidence>
<keyword evidence="3 10" id="KW-0285">Flavoprotein</keyword>
<feature type="region of interest" description="Disordered" evidence="11">
    <location>
        <begin position="552"/>
        <end position="578"/>
    </location>
</feature>
<feature type="signal peptide" evidence="12">
    <location>
        <begin position="1"/>
        <end position="25"/>
    </location>
</feature>
<comment type="cofactor">
    <cofactor evidence="1 10">
        <name>FAD</name>
        <dbReference type="ChEBI" id="CHEBI:57692"/>
    </cofactor>
</comment>
<dbReference type="GO" id="GO:0016971">
    <property type="term" value="F:flavin-dependent sulfhydryl oxidase activity"/>
    <property type="evidence" value="ECO:0007669"/>
    <property type="project" value="InterPro"/>
</dbReference>
<feature type="domain" description="Thioredoxin" evidence="14">
    <location>
        <begin position="34"/>
        <end position="155"/>
    </location>
</feature>
<dbReference type="GO" id="GO:0000139">
    <property type="term" value="C:Golgi membrane"/>
    <property type="evidence" value="ECO:0007669"/>
    <property type="project" value="TreeGrafter"/>
</dbReference>
<evidence type="ECO:0000256" key="5">
    <source>
        <dbReference type="ARBA" id="ARBA00022827"/>
    </source>
</evidence>
<dbReference type="Gene3D" id="1.20.120.310">
    <property type="entry name" value="ERV/ALR sulfhydryl oxidase domain"/>
    <property type="match status" value="1"/>
</dbReference>
<dbReference type="PROSITE" id="PS51352">
    <property type="entry name" value="THIOREDOXIN_2"/>
    <property type="match status" value="1"/>
</dbReference>
<reference evidence="15 16" key="1">
    <citation type="submission" date="2024-05" db="EMBL/GenBank/DDBJ databases">
        <authorList>
            <person name="Wallberg A."/>
        </authorList>
    </citation>
    <scope>NUCLEOTIDE SEQUENCE [LARGE SCALE GENOMIC DNA]</scope>
</reference>
<dbReference type="Pfam" id="PF00085">
    <property type="entry name" value="Thioredoxin"/>
    <property type="match status" value="1"/>
</dbReference>
<dbReference type="EMBL" id="CAXKWB010001541">
    <property type="protein sequence ID" value="CAL4064787.1"/>
    <property type="molecule type" value="Genomic_DNA"/>
</dbReference>
<evidence type="ECO:0000256" key="11">
    <source>
        <dbReference type="SAM" id="MobiDB-lite"/>
    </source>
</evidence>
<dbReference type="Gene3D" id="3.40.30.10">
    <property type="entry name" value="Glutaredoxin"/>
    <property type="match status" value="2"/>
</dbReference>
<dbReference type="PANTHER" id="PTHR22897:SF8">
    <property type="entry name" value="SULFHYDRYL OXIDASE"/>
    <property type="match status" value="1"/>
</dbReference>
<evidence type="ECO:0000256" key="3">
    <source>
        <dbReference type="ARBA" id="ARBA00022630"/>
    </source>
</evidence>
<dbReference type="InterPro" id="IPR017905">
    <property type="entry name" value="ERV/ALR_sulphydryl_oxidase"/>
</dbReference>
<evidence type="ECO:0000313" key="15">
    <source>
        <dbReference type="EMBL" id="CAL4064787.1"/>
    </source>
</evidence>
<evidence type="ECO:0000256" key="4">
    <source>
        <dbReference type="ARBA" id="ARBA00022729"/>
    </source>
</evidence>
<evidence type="ECO:0000313" key="16">
    <source>
        <dbReference type="Proteomes" id="UP001497623"/>
    </source>
</evidence>
<keyword evidence="7" id="KW-1015">Disulfide bond</keyword>
<keyword evidence="6 10" id="KW-0560">Oxidoreductase</keyword>
<dbReference type="SUPFAM" id="SSF52833">
    <property type="entry name" value="Thioredoxin-like"/>
    <property type="match status" value="1"/>
</dbReference>
<dbReference type="AlphaFoldDB" id="A0AAV2PX60"/>
<feature type="compositionally biased region" description="Basic and acidic residues" evidence="11">
    <location>
        <begin position="560"/>
        <end position="578"/>
    </location>
</feature>
<evidence type="ECO:0000259" key="13">
    <source>
        <dbReference type="PROSITE" id="PS51324"/>
    </source>
</evidence>
<feature type="domain" description="ERV/ALR sulfhydryl oxidase" evidence="13">
    <location>
        <begin position="409"/>
        <end position="508"/>
    </location>
</feature>
<feature type="non-terminal residue" evidence="15">
    <location>
        <position position="1"/>
    </location>
</feature>
<organism evidence="15 16">
    <name type="scientific">Meganyctiphanes norvegica</name>
    <name type="common">Northern krill</name>
    <name type="synonym">Thysanopoda norvegica</name>
    <dbReference type="NCBI Taxonomy" id="48144"/>
    <lineage>
        <taxon>Eukaryota</taxon>
        <taxon>Metazoa</taxon>
        <taxon>Ecdysozoa</taxon>
        <taxon>Arthropoda</taxon>
        <taxon>Crustacea</taxon>
        <taxon>Multicrustacea</taxon>
        <taxon>Malacostraca</taxon>
        <taxon>Eumalacostraca</taxon>
        <taxon>Eucarida</taxon>
        <taxon>Euphausiacea</taxon>
        <taxon>Euphausiidae</taxon>
        <taxon>Meganyctiphanes</taxon>
    </lineage>
</organism>
<evidence type="ECO:0000256" key="9">
    <source>
        <dbReference type="ARBA" id="ARBA00048864"/>
    </source>
</evidence>
<dbReference type="Gene3D" id="1.20.120.1960">
    <property type="entry name" value="QSOX sulfhydryl oxidase domain"/>
    <property type="match status" value="1"/>
</dbReference>